<gene>
    <name evidence="1" type="ordered locus">DET1104</name>
</gene>
<proteinExistence type="predicted"/>
<dbReference type="AlphaFoldDB" id="Q3Z7I0"/>
<dbReference type="Proteomes" id="UP000008289">
    <property type="component" value="Chromosome"/>
</dbReference>
<dbReference type="HOGENOM" id="CLU_110616_1_0_0"/>
<name>Q3Z7I0_DEHM1</name>
<dbReference type="InParanoid" id="Q3Z7I0"/>
<keyword evidence="2" id="KW-1185">Reference proteome</keyword>
<dbReference type="eggNOG" id="COG1595">
    <property type="taxonomic scope" value="Bacteria"/>
</dbReference>
<dbReference type="RefSeq" id="WP_010936797.1">
    <property type="nucleotide sequence ID" value="NC_002936.3"/>
</dbReference>
<accession>Q3Z7I0</accession>
<dbReference type="KEGG" id="det:DET1104"/>
<organism evidence="1 2">
    <name type="scientific">Dehalococcoides mccartyi (strain ATCC BAA-2266 / KCTC 15142 / 195)</name>
    <name type="common">Dehalococcoides ethenogenes (strain 195)</name>
    <dbReference type="NCBI Taxonomy" id="243164"/>
    <lineage>
        <taxon>Bacteria</taxon>
        <taxon>Bacillati</taxon>
        <taxon>Chloroflexota</taxon>
        <taxon>Dehalococcoidia</taxon>
        <taxon>Dehalococcoidales</taxon>
        <taxon>Dehalococcoidaceae</taxon>
        <taxon>Dehalococcoides</taxon>
    </lineage>
</organism>
<sequence length="173" mass="20139">MKNNENDSKQKTYFIYVRSTGEKVPVSKAQHDAFYKEADRIRHKEQDHGRCMCPYRFIWKCDGDCLDCEYHAAGDVTSLDQPLPDGNGTLGDYIPDTRKPMDEVIADRMLLEQLFARLRELDPEADTIIQLWQDHPEGISDRAIARELGRPQKTFADQMKKYRTDLRRITGDK</sequence>
<reference evidence="1 2" key="1">
    <citation type="journal article" date="2005" name="Science">
        <title>Genome sequence of the PCE-dechlorinating bacterium Dehalococcoides ethenogenes.</title>
        <authorList>
            <person name="Seshadri R."/>
            <person name="Adrian L."/>
            <person name="Fouts D.E."/>
            <person name="Eisen J.A."/>
            <person name="Phillippy A.M."/>
            <person name="Methe B.A."/>
            <person name="Ward N.L."/>
            <person name="Nelson W.C."/>
            <person name="Deboy R.T."/>
            <person name="Khouri H.M."/>
            <person name="Kolonay J.F."/>
            <person name="Dodson R.J."/>
            <person name="Daugherty S.C."/>
            <person name="Brinkac L.M."/>
            <person name="Sullivan S.A."/>
            <person name="Madupu R."/>
            <person name="Nelson K.E."/>
            <person name="Kang K.H."/>
            <person name="Impraim M."/>
            <person name="Tran K."/>
            <person name="Robinson J.M."/>
            <person name="Forberger H.A."/>
            <person name="Fraser C.M."/>
            <person name="Zinder S.H."/>
            <person name="Heidelberg J.F."/>
        </authorList>
    </citation>
    <scope>NUCLEOTIDE SEQUENCE [LARGE SCALE GENOMIC DNA]</scope>
    <source>
        <strain evidence="2">ATCC BAA-2266 / KCTC 15142 / 195</strain>
    </source>
</reference>
<evidence type="ECO:0000313" key="1">
    <source>
        <dbReference type="EMBL" id="AAW39633.1"/>
    </source>
</evidence>
<dbReference type="EMBL" id="CP000027">
    <property type="protein sequence ID" value="AAW39633.1"/>
    <property type="molecule type" value="Genomic_DNA"/>
</dbReference>
<dbReference type="InterPro" id="IPR013324">
    <property type="entry name" value="RNA_pol_sigma_r3/r4-like"/>
</dbReference>
<dbReference type="STRING" id="243164.DET1104"/>
<dbReference type="SUPFAM" id="SSF88659">
    <property type="entry name" value="Sigma3 and sigma4 domains of RNA polymerase sigma factors"/>
    <property type="match status" value="1"/>
</dbReference>
<protein>
    <submittedName>
        <fullName evidence="1">Uncharacterized protein</fullName>
    </submittedName>
</protein>
<evidence type="ECO:0000313" key="2">
    <source>
        <dbReference type="Proteomes" id="UP000008289"/>
    </source>
</evidence>
<dbReference type="GeneID" id="3229594"/>